<sequence>MEIVKLIFIIMYTLVCLFVLVFSGQTLCNEYANIYRSLTCLYNVLIISKFIKFCVFKKSYINKYVFSDPSSVEAKCVKDLKLLVKANPIQIDCNSKVVLGTYLLPAIMALSTTSVIVILQFYHFI</sequence>
<dbReference type="KEGG" id="tnl:113508698"/>
<evidence type="ECO:0000256" key="1">
    <source>
        <dbReference type="SAM" id="Phobius"/>
    </source>
</evidence>
<dbReference type="Proteomes" id="UP000322000">
    <property type="component" value="Chromosome 3"/>
</dbReference>
<gene>
    <name evidence="3" type="primary">LOC113508698</name>
</gene>
<keyword evidence="1" id="KW-1133">Transmembrane helix</keyword>
<dbReference type="InParanoid" id="A0A7E5X304"/>
<organism evidence="2 3">
    <name type="scientific">Trichoplusia ni</name>
    <name type="common">Cabbage looper</name>
    <dbReference type="NCBI Taxonomy" id="7111"/>
    <lineage>
        <taxon>Eukaryota</taxon>
        <taxon>Metazoa</taxon>
        <taxon>Ecdysozoa</taxon>
        <taxon>Arthropoda</taxon>
        <taxon>Hexapoda</taxon>
        <taxon>Insecta</taxon>
        <taxon>Pterygota</taxon>
        <taxon>Neoptera</taxon>
        <taxon>Endopterygota</taxon>
        <taxon>Lepidoptera</taxon>
        <taxon>Glossata</taxon>
        <taxon>Ditrysia</taxon>
        <taxon>Noctuoidea</taxon>
        <taxon>Noctuidae</taxon>
        <taxon>Plusiinae</taxon>
        <taxon>Trichoplusia</taxon>
    </lineage>
</organism>
<feature type="transmembrane region" description="Helical" evidence="1">
    <location>
        <begin position="6"/>
        <end position="28"/>
    </location>
</feature>
<evidence type="ECO:0000313" key="3">
    <source>
        <dbReference type="RefSeq" id="XP_026747583.1"/>
    </source>
</evidence>
<protein>
    <submittedName>
        <fullName evidence="3">Uncharacterized protein LOC113508698</fullName>
    </submittedName>
</protein>
<dbReference type="AlphaFoldDB" id="A0A7E5X304"/>
<reference evidence="3" key="1">
    <citation type="submission" date="2025-08" db="UniProtKB">
        <authorList>
            <consortium name="RefSeq"/>
        </authorList>
    </citation>
    <scope>IDENTIFICATION</scope>
</reference>
<name>A0A7E5X304_TRINI</name>
<proteinExistence type="predicted"/>
<dbReference type="OrthoDB" id="6930543at2759"/>
<feature type="transmembrane region" description="Helical" evidence="1">
    <location>
        <begin position="102"/>
        <end position="122"/>
    </location>
</feature>
<keyword evidence="1" id="KW-0472">Membrane</keyword>
<keyword evidence="2" id="KW-1185">Reference proteome</keyword>
<dbReference type="GeneID" id="113508698"/>
<evidence type="ECO:0000313" key="2">
    <source>
        <dbReference type="Proteomes" id="UP000322000"/>
    </source>
</evidence>
<keyword evidence="1" id="KW-0812">Transmembrane</keyword>
<dbReference type="RefSeq" id="XP_026747583.1">
    <property type="nucleotide sequence ID" value="XM_026891782.1"/>
</dbReference>
<feature type="transmembrane region" description="Helical" evidence="1">
    <location>
        <begin position="40"/>
        <end position="61"/>
    </location>
</feature>
<accession>A0A7E5X304</accession>